<reference evidence="2" key="2">
    <citation type="journal article" date="2015" name="Data Brief">
        <title>Shoot transcriptome of the giant reed, Arundo donax.</title>
        <authorList>
            <person name="Barrero R.A."/>
            <person name="Guerrero F.D."/>
            <person name="Moolhuijzen P."/>
            <person name="Goolsby J.A."/>
            <person name="Tidwell J."/>
            <person name="Bellgard S.E."/>
            <person name="Bellgard M.I."/>
        </authorList>
    </citation>
    <scope>NUCLEOTIDE SEQUENCE</scope>
    <source>
        <tissue evidence="2">Shoot tissue taken approximately 20 cm above the soil surface</tissue>
    </source>
</reference>
<evidence type="ECO:0000256" key="1">
    <source>
        <dbReference type="SAM" id="MobiDB-lite"/>
    </source>
</evidence>
<protein>
    <submittedName>
        <fullName evidence="2">Uncharacterized protein</fullName>
    </submittedName>
</protein>
<accession>A0A0A9F6M4</accession>
<feature type="compositionally biased region" description="Low complexity" evidence="1">
    <location>
        <begin position="16"/>
        <end position="25"/>
    </location>
</feature>
<sequence length="31" mass="3321">MAPSVKESGSRKSSSRWDISSSALSVNPKLQ</sequence>
<feature type="region of interest" description="Disordered" evidence="1">
    <location>
        <begin position="1"/>
        <end position="31"/>
    </location>
</feature>
<dbReference type="EMBL" id="GBRH01191032">
    <property type="protein sequence ID" value="JAE06864.1"/>
    <property type="molecule type" value="Transcribed_RNA"/>
</dbReference>
<organism evidence="2">
    <name type="scientific">Arundo donax</name>
    <name type="common">Giant reed</name>
    <name type="synonym">Donax arundinaceus</name>
    <dbReference type="NCBI Taxonomy" id="35708"/>
    <lineage>
        <taxon>Eukaryota</taxon>
        <taxon>Viridiplantae</taxon>
        <taxon>Streptophyta</taxon>
        <taxon>Embryophyta</taxon>
        <taxon>Tracheophyta</taxon>
        <taxon>Spermatophyta</taxon>
        <taxon>Magnoliopsida</taxon>
        <taxon>Liliopsida</taxon>
        <taxon>Poales</taxon>
        <taxon>Poaceae</taxon>
        <taxon>PACMAD clade</taxon>
        <taxon>Arundinoideae</taxon>
        <taxon>Arundineae</taxon>
        <taxon>Arundo</taxon>
    </lineage>
</organism>
<evidence type="ECO:0000313" key="2">
    <source>
        <dbReference type="EMBL" id="JAE06864.1"/>
    </source>
</evidence>
<proteinExistence type="predicted"/>
<name>A0A0A9F6M4_ARUDO</name>
<dbReference type="AlphaFoldDB" id="A0A0A9F6M4"/>
<reference evidence="2" key="1">
    <citation type="submission" date="2014-09" db="EMBL/GenBank/DDBJ databases">
        <authorList>
            <person name="Magalhaes I.L.F."/>
            <person name="Oliveira U."/>
            <person name="Santos F.R."/>
            <person name="Vidigal T.H.D.A."/>
            <person name="Brescovit A.D."/>
            <person name="Santos A.J."/>
        </authorList>
    </citation>
    <scope>NUCLEOTIDE SEQUENCE</scope>
    <source>
        <tissue evidence="2">Shoot tissue taken approximately 20 cm above the soil surface</tissue>
    </source>
</reference>